<dbReference type="Proteomes" id="UP000053820">
    <property type="component" value="Unassembled WGS sequence"/>
</dbReference>
<dbReference type="AlphaFoldDB" id="A0A0C9WCX1"/>
<evidence type="ECO:0000313" key="1">
    <source>
        <dbReference type="EMBL" id="KIJ62521.1"/>
    </source>
</evidence>
<gene>
    <name evidence="1" type="ORF">HYDPIDRAFT_168927</name>
</gene>
<dbReference type="OrthoDB" id="10441607at2759"/>
<dbReference type="HOGENOM" id="CLU_601370_0_0_1"/>
<accession>A0A0C9WCX1</accession>
<organism evidence="1 2">
    <name type="scientific">Hydnomerulius pinastri MD-312</name>
    <dbReference type="NCBI Taxonomy" id="994086"/>
    <lineage>
        <taxon>Eukaryota</taxon>
        <taxon>Fungi</taxon>
        <taxon>Dikarya</taxon>
        <taxon>Basidiomycota</taxon>
        <taxon>Agaricomycotina</taxon>
        <taxon>Agaricomycetes</taxon>
        <taxon>Agaricomycetidae</taxon>
        <taxon>Boletales</taxon>
        <taxon>Boletales incertae sedis</taxon>
        <taxon>Leucogyrophana</taxon>
    </lineage>
</organism>
<keyword evidence="2" id="KW-1185">Reference proteome</keyword>
<proteinExistence type="predicted"/>
<protein>
    <submittedName>
        <fullName evidence="1">Uncharacterized protein</fullName>
    </submittedName>
</protein>
<name>A0A0C9WCX1_9AGAM</name>
<dbReference type="EMBL" id="KN839854">
    <property type="protein sequence ID" value="KIJ62521.1"/>
    <property type="molecule type" value="Genomic_DNA"/>
</dbReference>
<sequence length="455" mass="51311">MADPFTLWQDDYRRVHQTALDAIDAAIRAELGFPPADVQILLRHRPPTPPDEHIEEVLIAPPSPEPEPAPIIDPQHLVELHPPFNVHPGEPSEAIFQHLLLSMNSARWKMIFLDIFRESWFWLATVCSSAVLQNLLQDFLQEALERRALHPGFTLETGWKMIFLDIFRESWFWLATVCSSAVLQNLLQDFLQEALERRALHPGFTLETVNVAPVGSDPVWTRSDDLTFVTAFKDAMSDATKLFQNYCYARSKDLLVNIISENYFGILRASLHPIPADLVDYIRDGMNWDPRWGYNILHNITPGANNLVSIDWFGNAYLKEFLRAAMNPASRGWFGVAMYTQGQDGTAAWRAVSHPNMELITWLMSWFIVTIIVDALRMNSWGQSHVTAMRLKAVLTVQGKLKRLIDGALALNLPGVPLGQLFRARHGRGRASKAGRAGSVRRLMAVGIPGPEGLP</sequence>
<reference evidence="1 2" key="1">
    <citation type="submission" date="2014-04" db="EMBL/GenBank/DDBJ databases">
        <title>Evolutionary Origins and Diversification of the Mycorrhizal Mutualists.</title>
        <authorList>
            <consortium name="DOE Joint Genome Institute"/>
            <consortium name="Mycorrhizal Genomics Consortium"/>
            <person name="Kohler A."/>
            <person name="Kuo A."/>
            <person name="Nagy L.G."/>
            <person name="Floudas D."/>
            <person name="Copeland A."/>
            <person name="Barry K.W."/>
            <person name="Cichocki N."/>
            <person name="Veneault-Fourrey C."/>
            <person name="LaButti K."/>
            <person name="Lindquist E.A."/>
            <person name="Lipzen A."/>
            <person name="Lundell T."/>
            <person name="Morin E."/>
            <person name="Murat C."/>
            <person name="Riley R."/>
            <person name="Ohm R."/>
            <person name="Sun H."/>
            <person name="Tunlid A."/>
            <person name="Henrissat B."/>
            <person name="Grigoriev I.V."/>
            <person name="Hibbett D.S."/>
            <person name="Martin F."/>
        </authorList>
    </citation>
    <scope>NUCLEOTIDE SEQUENCE [LARGE SCALE GENOMIC DNA]</scope>
    <source>
        <strain evidence="1 2">MD-312</strain>
    </source>
</reference>
<evidence type="ECO:0000313" key="2">
    <source>
        <dbReference type="Proteomes" id="UP000053820"/>
    </source>
</evidence>